<dbReference type="Gene3D" id="1.20.1250.20">
    <property type="entry name" value="MFS general substrate transporter like domains"/>
    <property type="match status" value="1"/>
</dbReference>
<dbReference type="InterPro" id="IPR020846">
    <property type="entry name" value="MFS_dom"/>
</dbReference>
<proteinExistence type="predicted"/>
<dbReference type="AlphaFoldDB" id="A0A8J2T0M7"/>
<evidence type="ECO:0000313" key="9">
    <source>
        <dbReference type="Proteomes" id="UP000789595"/>
    </source>
</evidence>
<name>A0A8J2T0M7_9STRA</name>
<feature type="transmembrane region" description="Helical" evidence="6">
    <location>
        <begin position="302"/>
        <end position="324"/>
    </location>
</feature>
<keyword evidence="2" id="KW-0813">Transport</keyword>
<reference evidence="8" key="1">
    <citation type="submission" date="2021-11" db="EMBL/GenBank/DDBJ databases">
        <authorList>
            <consortium name="Genoscope - CEA"/>
            <person name="William W."/>
        </authorList>
    </citation>
    <scope>NUCLEOTIDE SEQUENCE</scope>
</reference>
<keyword evidence="9" id="KW-1185">Reference proteome</keyword>
<dbReference type="EMBL" id="CAKKNE010000005">
    <property type="protein sequence ID" value="CAH0377116.1"/>
    <property type="molecule type" value="Genomic_DNA"/>
</dbReference>
<dbReference type="Pfam" id="PF07690">
    <property type="entry name" value="MFS_1"/>
    <property type="match status" value="1"/>
</dbReference>
<comment type="subcellular location">
    <subcellularLocation>
        <location evidence="1">Membrane</location>
        <topology evidence="1">Multi-pass membrane protein</topology>
    </subcellularLocation>
</comment>
<gene>
    <name evidence="8" type="ORF">PECAL_5P16970</name>
</gene>
<dbReference type="InterPro" id="IPR036259">
    <property type="entry name" value="MFS_trans_sf"/>
</dbReference>
<protein>
    <recommendedName>
        <fullName evidence="7">Major facilitator superfamily (MFS) profile domain-containing protein</fullName>
    </recommendedName>
</protein>
<dbReference type="PANTHER" id="PTHR23504:SF15">
    <property type="entry name" value="MAJOR FACILITATOR SUPERFAMILY (MFS) PROFILE DOMAIN-CONTAINING PROTEIN"/>
    <property type="match status" value="1"/>
</dbReference>
<evidence type="ECO:0000256" key="5">
    <source>
        <dbReference type="ARBA" id="ARBA00023136"/>
    </source>
</evidence>
<evidence type="ECO:0000259" key="7">
    <source>
        <dbReference type="PROSITE" id="PS50850"/>
    </source>
</evidence>
<dbReference type="GO" id="GO:0022857">
    <property type="term" value="F:transmembrane transporter activity"/>
    <property type="evidence" value="ECO:0007669"/>
    <property type="project" value="InterPro"/>
</dbReference>
<evidence type="ECO:0000256" key="6">
    <source>
        <dbReference type="SAM" id="Phobius"/>
    </source>
</evidence>
<evidence type="ECO:0000256" key="1">
    <source>
        <dbReference type="ARBA" id="ARBA00004141"/>
    </source>
</evidence>
<dbReference type="PANTHER" id="PTHR23504">
    <property type="entry name" value="MAJOR FACILITATOR SUPERFAMILY DOMAIN-CONTAINING PROTEIN 10"/>
    <property type="match status" value="1"/>
</dbReference>
<keyword evidence="3 6" id="KW-0812">Transmembrane</keyword>
<feature type="domain" description="Major facilitator superfamily (MFS) profile" evidence="7">
    <location>
        <begin position="45"/>
        <end position="463"/>
    </location>
</feature>
<feature type="transmembrane region" description="Helical" evidence="6">
    <location>
        <begin position="438"/>
        <end position="459"/>
    </location>
</feature>
<dbReference type="PROSITE" id="PS50850">
    <property type="entry name" value="MFS"/>
    <property type="match status" value="1"/>
</dbReference>
<feature type="transmembrane region" description="Helical" evidence="6">
    <location>
        <begin position="211"/>
        <end position="233"/>
    </location>
</feature>
<feature type="transmembrane region" description="Helical" evidence="6">
    <location>
        <begin position="120"/>
        <end position="142"/>
    </location>
</feature>
<evidence type="ECO:0000256" key="4">
    <source>
        <dbReference type="ARBA" id="ARBA00022989"/>
    </source>
</evidence>
<dbReference type="CDD" id="cd17330">
    <property type="entry name" value="MFS_SLC46_TetA_like"/>
    <property type="match status" value="1"/>
</dbReference>
<feature type="transmembrane region" description="Helical" evidence="6">
    <location>
        <begin position="86"/>
        <end position="108"/>
    </location>
</feature>
<evidence type="ECO:0000313" key="8">
    <source>
        <dbReference type="EMBL" id="CAH0377116.1"/>
    </source>
</evidence>
<feature type="transmembrane region" description="Helical" evidence="6">
    <location>
        <begin position="49"/>
        <end position="74"/>
    </location>
</feature>
<dbReference type="Proteomes" id="UP000789595">
    <property type="component" value="Unassembled WGS sequence"/>
</dbReference>
<dbReference type="InterPro" id="IPR011701">
    <property type="entry name" value="MFS"/>
</dbReference>
<evidence type="ECO:0000256" key="3">
    <source>
        <dbReference type="ARBA" id="ARBA00022692"/>
    </source>
</evidence>
<evidence type="ECO:0000256" key="2">
    <source>
        <dbReference type="ARBA" id="ARBA00022448"/>
    </source>
</evidence>
<organism evidence="8 9">
    <name type="scientific">Pelagomonas calceolata</name>
    <dbReference type="NCBI Taxonomy" id="35677"/>
    <lineage>
        <taxon>Eukaryota</taxon>
        <taxon>Sar</taxon>
        <taxon>Stramenopiles</taxon>
        <taxon>Ochrophyta</taxon>
        <taxon>Pelagophyceae</taxon>
        <taxon>Pelagomonadales</taxon>
        <taxon>Pelagomonadaceae</taxon>
        <taxon>Pelagomonas</taxon>
    </lineage>
</organism>
<accession>A0A8J2T0M7</accession>
<dbReference type="SUPFAM" id="SSF103473">
    <property type="entry name" value="MFS general substrate transporter"/>
    <property type="match status" value="1"/>
</dbReference>
<keyword evidence="5 6" id="KW-0472">Membrane</keyword>
<dbReference type="OrthoDB" id="26679at2759"/>
<sequence>MCRNATPAELELVHKEDDVTTILVDDDKWDELASDTPQGAYSRKPIMTLCFAMFANSVALTNVFPYAGFMILHYGLTEDETRVGFYAGYLMTSFMAGRLLSSFYCGALSDRIGRKAVIRIGLWSCLVFSIGFGFSPTFAIALSMRLCMGLFNGLTGVAKAAIPEIVPKGPEQQTAMGYVAGMWNAGMVVGPAAGGVLAERPVNSLFRRYPYALPNIFAAGLALLALCVIEAWLPGKTSYAKISDEDKDEEEPAPRRACARAPRTSWLPIGVYCFLSTFSIFYEDCYPLWLLTPRDEGGMGMAVDEIGAVLSATAVFTVAYQFLIFPFISERMPSHILFPTSAGLSAVLMPVAVVIARMKPGAATTWAALIAHNIVYRCAVSNAYTACFCTINNSCATNARGAVNGFAMSVASAFKAVGPSMGASMYAYGLDKAPNGGVGVLAVFGGVGAALGVTALVACKYMGAEYDTPLD</sequence>
<dbReference type="GO" id="GO:0016020">
    <property type="term" value="C:membrane"/>
    <property type="evidence" value="ECO:0007669"/>
    <property type="project" value="UniProtKB-SubCell"/>
</dbReference>
<feature type="transmembrane region" description="Helical" evidence="6">
    <location>
        <begin position="336"/>
        <end position="356"/>
    </location>
</feature>
<comment type="caution">
    <text evidence="8">The sequence shown here is derived from an EMBL/GenBank/DDBJ whole genome shotgun (WGS) entry which is preliminary data.</text>
</comment>
<keyword evidence="4 6" id="KW-1133">Transmembrane helix</keyword>